<name>A0ABR5APD3_BACBA</name>
<dbReference type="Proteomes" id="UP000031982">
    <property type="component" value="Unassembled WGS sequence"/>
</dbReference>
<dbReference type="EMBL" id="JXLP01000028">
    <property type="protein sequence ID" value="KIL73735.1"/>
    <property type="molecule type" value="Genomic_DNA"/>
</dbReference>
<evidence type="ECO:0000313" key="1">
    <source>
        <dbReference type="EMBL" id="KIL73735.1"/>
    </source>
</evidence>
<sequence>MMSEFEIKRAEKLKREALKNSANHDLIRVPVFERVYMKDGELYGEFPGNPIPRKLSDYAASVNNNEKD</sequence>
<reference evidence="1 2" key="1">
    <citation type="submission" date="2015-01" db="EMBL/GenBank/DDBJ databases">
        <title>Genome Assembly of Bacillus badius MTCC 1458.</title>
        <authorList>
            <person name="Verma A."/>
            <person name="Khatri I."/>
            <person name="Mual P."/>
            <person name="Subramanian S."/>
            <person name="Krishnamurthi S."/>
        </authorList>
    </citation>
    <scope>NUCLEOTIDE SEQUENCE [LARGE SCALE GENOMIC DNA]</scope>
    <source>
        <strain evidence="1 2">MTCC 1458</strain>
    </source>
</reference>
<keyword evidence="2" id="KW-1185">Reference proteome</keyword>
<proteinExistence type="predicted"/>
<protein>
    <submittedName>
        <fullName evidence="1">Uncharacterized protein</fullName>
    </submittedName>
</protein>
<evidence type="ECO:0000313" key="2">
    <source>
        <dbReference type="Proteomes" id="UP000031982"/>
    </source>
</evidence>
<dbReference type="RefSeq" id="WP_041114576.1">
    <property type="nucleotide sequence ID" value="NZ_JARTHD010000005.1"/>
</dbReference>
<accession>A0ABR5APD3</accession>
<comment type="caution">
    <text evidence="1">The sequence shown here is derived from an EMBL/GenBank/DDBJ whole genome shotgun (WGS) entry which is preliminary data.</text>
</comment>
<gene>
    <name evidence="1" type="ORF">SD77_3012</name>
</gene>
<organism evidence="1 2">
    <name type="scientific">Bacillus badius</name>
    <dbReference type="NCBI Taxonomy" id="1455"/>
    <lineage>
        <taxon>Bacteria</taxon>
        <taxon>Bacillati</taxon>
        <taxon>Bacillota</taxon>
        <taxon>Bacilli</taxon>
        <taxon>Bacillales</taxon>
        <taxon>Bacillaceae</taxon>
        <taxon>Pseudobacillus</taxon>
    </lineage>
</organism>